<sequence length="278" mass="31042">MILQIVDYSESIHTLGDVRAIVSPRCKNPPPSPRLSSFCILAKAVKRIYGVEIFGALQDQIDLGLDVLDNVLLFGQLPLEDMWLARILPYGVAAGSCFTPRPDPIVATLAVLSVGIAPVAVDLRYGYGEYAHFLAERAEELGAEVQLIVVKPLELPGDIIFHSSAPPYLRERYIKTPGDVSIRRGEITLSKATVEENSTPTEPRFWDALKRVGEILNLDIDFFEDLASQSVLSHSYILDHITTWQLGYLAKWGFIKQVPGGWSSTPKLLYLYGLYRRR</sequence>
<gene>
    <name evidence="1" type="ordered locus">Pisl_1617</name>
</gene>
<dbReference type="GeneID" id="4618265"/>
<dbReference type="RefSeq" id="WP_011763346.1">
    <property type="nucleotide sequence ID" value="NC_008701.1"/>
</dbReference>
<organism evidence="1 2">
    <name type="scientific">Pyrobaculum islandicum (strain DSM 4184 / JCM 9189 / GEO3)</name>
    <dbReference type="NCBI Taxonomy" id="384616"/>
    <lineage>
        <taxon>Archaea</taxon>
        <taxon>Thermoproteota</taxon>
        <taxon>Thermoprotei</taxon>
        <taxon>Thermoproteales</taxon>
        <taxon>Thermoproteaceae</taxon>
        <taxon>Pyrobaculum</taxon>
    </lineage>
</organism>
<dbReference type="KEGG" id="pis:Pisl_1617"/>
<accession>A1RUY9</accession>
<proteinExistence type="predicted"/>
<reference evidence="1" key="1">
    <citation type="submission" date="2006-12" db="EMBL/GenBank/DDBJ databases">
        <title>Complete sequence of Pyrobaculum islandicum DSM 4184.</title>
        <authorList>
            <person name="Copeland A."/>
            <person name="Lucas S."/>
            <person name="Lapidus A."/>
            <person name="Barry K."/>
            <person name="Detter J.C."/>
            <person name="Glavina del Rio T."/>
            <person name="Dalin E."/>
            <person name="Tice H."/>
            <person name="Pitluck S."/>
            <person name="Meincke L."/>
            <person name="Brettin T."/>
            <person name="Bruce D."/>
            <person name="Han C."/>
            <person name="Tapia R."/>
            <person name="Gilna P."/>
            <person name="Schmutz J."/>
            <person name="Larimer F."/>
            <person name="Land M."/>
            <person name="Hauser L."/>
            <person name="Kyrpides N."/>
            <person name="Mikhailova N."/>
            <person name="Cozen A.E."/>
            <person name="Fitz-Gibbon S.T."/>
            <person name="House C.H."/>
            <person name="Saltikov C."/>
            <person name="Lowe T."/>
            <person name="Richardson P."/>
        </authorList>
    </citation>
    <scope>NUCLEOTIDE SEQUENCE [LARGE SCALE GENOMIC DNA]</scope>
    <source>
        <strain evidence="1">DSM 4184</strain>
    </source>
</reference>
<dbReference type="AlphaFoldDB" id="A1RUY9"/>
<evidence type="ECO:0000313" key="1">
    <source>
        <dbReference type="EMBL" id="ABL88771.1"/>
    </source>
</evidence>
<evidence type="ECO:0000313" key="2">
    <source>
        <dbReference type="Proteomes" id="UP000002595"/>
    </source>
</evidence>
<dbReference type="HOGENOM" id="CLU_996117_0_0_2"/>
<keyword evidence="2" id="KW-1185">Reference proteome</keyword>
<dbReference type="EMBL" id="CP000504">
    <property type="protein sequence ID" value="ABL88771.1"/>
    <property type="molecule type" value="Genomic_DNA"/>
</dbReference>
<protein>
    <submittedName>
        <fullName evidence="1">Uncharacterized protein</fullName>
    </submittedName>
</protein>
<dbReference type="eggNOG" id="arCOG05516">
    <property type="taxonomic scope" value="Archaea"/>
</dbReference>
<dbReference type="Proteomes" id="UP000002595">
    <property type="component" value="Chromosome"/>
</dbReference>
<name>A1RUY9_PYRIL</name>